<dbReference type="Proteomes" id="UP000054988">
    <property type="component" value="Unassembled WGS sequence"/>
</dbReference>
<keyword evidence="7" id="KW-0378">Hydrolase</keyword>
<dbReference type="Gene3D" id="3.30.420.10">
    <property type="entry name" value="Ribonuclease H-like superfamily/Ribonuclease H"/>
    <property type="match status" value="1"/>
</dbReference>
<evidence type="ECO:0000256" key="3">
    <source>
        <dbReference type="ARBA" id="ARBA00012180"/>
    </source>
</evidence>
<evidence type="ECO:0000313" key="10">
    <source>
        <dbReference type="Proteomes" id="UP000054988"/>
    </source>
</evidence>
<evidence type="ECO:0000256" key="6">
    <source>
        <dbReference type="ARBA" id="ARBA00022759"/>
    </source>
</evidence>
<dbReference type="PROSITE" id="PS50879">
    <property type="entry name" value="RNASE_H_1"/>
    <property type="match status" value="1"/>
</dbReference>
<evidence type="ECO:0000256" key="2">
    <source>
        <dbReference type="ARBA" id="ARBA00005300"/>
    </source>
</evidence>
<feature type="domain" description="RNase H type-1" evidence="8">
    <location>
        <begin position="306"/>
        <end position="448"/>
    </location>
</feature>
<proteinExistence type="inferred from homology"/>
<comment type="caution">
    <text evidence="9">The sequence shown here is derived from an EMBL/GenBank/DDBJ whole genome shotgun (WGS) entry which is preliminary data.</text>
</comment>
<dbReference type="GO" id="GO:0046872">
    <property type="term" value="F:metal ion binding"/>
    <property type="evidence" value="ECO:0007669"/>
    <property type="project" value="UniProtKB-KW"/>
</dbReference>
<comment type="catalytic activity">
    <reaction evidence="1">
        <text>Endonucleolytic cleavage to 5'-phosphomonoester.</text>
        <dbReference type="EC" id="3.1.26.4"/>
    </reaction>
</comment>
<dbReference type="AlphaFoldDB" id="A0A0W0G552"/>
<dbReference type="EC" id="3.1.26.4" evidence="3"/>
<evidence type="ECO:0000256" key="1">
    <source>
        <dbReference type="ARBA" id="ARBA00000077"/>
    </source>
</evidence>
<dbReference type="InterPro" id="IPR036397">
    <property type="entry name" value="RNaseH_sf"/>
</dbReference>
<protein>
    <recommendedName>
        <fullName evidence="3">ribonuclease H</fullName>
        <ecNumber evidence="3">3.1.26.4</ecNumber>
    </recommendedName>
</protein>
<dbReference type="InterPro" id="IPR050092">
    <property type="entry name" value="RNase_H"/>
</dbReference>
<evidence type="ECO:0000256" key="4">
    <source>
        <dbReference type="ARBA" id="ARBA00022722"/>
    </source>
</evidence>
<dbReference type="PANTHER" id="PTHR10642:SF26">
    <property type="entry name" value="RIBONUCLEASE H1"/>
    <property type="match status" value="1"/>
</dbReference>
<evidence type="ECO:0000313" key="9">
    <source>
        <dbReference type="EMBL" id="KTB43696.1"/>
    </source>
</evidence>
<evidence type="ECO:0000256" key="7">
    <source>
        <dbReference type="ARBA" id="ARBA00022801"/>
    </source>
</evidence>
<dbReference type="CDD" id="cd09280">
    <property type="entry name" value="RNase_HI_eukaryote_like"/>
    <property type="match status" value="1"/>
</dbReference>
<dbReference type="InterPro" id="IPR002156">
    <property type="entry name" value="RNaseH_domain"/>
</dbReference>
<dbReference type="SUPFAM" id="SSF53098">
    <property type="entry name" value="Ribonuclease H-like"/>
    <property type="match status" value="1"/>
</dbReference>
<keyword evidence="5" id="KW-0479">Metal-binding</keyword>
<name>A0A0W0G552_MONRR</name>
<comment type="similarity">
    <text evidence="2">Belongs to the RNase H family.</text>
</comment>
<keyword evidence="4" id="KW-0540">Nuclease</keyword>
<dbReference type="PANTHER" id="PTHR10642">
    <property type="entry name" value="RIBONUCLEASE H1"/>
    <property type="match status" value="1"/>
</dbReference>
<sequence length="538" mass="61191">MQYLTKVQGMPASVEAKVEKHLHNFLWAGKNGRTINKETLYAPAHERGKNLLDIPACNEAIEVTWLQSYLSLNDKHPLWAYIADRLLVLNVVQSDELIPLDLRINQFTQQWKSNTQNVPKDLSRMLAVAKKHNLKLQGLAFPRDIIWQMPVWYHAKSTATRALYSNKRNKLNACLKNNHRVRTVGDAERLARHLNNPNHKSHKWCKCRPCQRTCSNTGGYCSDAHACFTQAKRLLSALPDKWNLLTEELLEDYEACELCWQISSEDCHPFNPKITTQGTLVDAFRIFTAKVGIEDLPDTHIFPNLNYNHLTVYTDGSCTNNGLEDANAGAGIFVSPDSDYNREIKVPSELMPSNQVGEMLAIKEALEQILPYDLNIKTDSMYIVNGVTKHLQEWKDKGFIGVENAQLWQVLAARLHERNALTTLEWVKGHSGVPGNEAADWLANEGREKTQLDLIDMTIPQPLHLSGAKLSKITQANAYTAIKVAKSLSHRYQEARERPRTEQNIHKALESIKQAMGKNPSRKQLWKSLRNKTISRNI</sequence>
<dbReference type="GO" id="GO:0003676">
    <property type="term" value="F:nucleic acid binding"/>
    <property type="evidence" value="ECO:0007669"/>
    <property type="project" value="InterPro"/>
</dbReference>
<keyword evidence="6" id="KW-0255">Endonuclease</keyword>
<dbReference type="eggNOG" id="KOG3752">
    <property type="taxonomic scope" value="Eukaryota"/>
</dbReference>
<dbReference type="Pfam" id="PF00075">
    <property type="entry name" value="RNase_H"/>
    <property type="match status" value="1"/>
</dbReference>
<dbReference type="EMBL" id="LATX01001106">
    <property type="protein sequence ID" value="KTB43696.1"/>
    <property type="molecule type" value="Genomic_DNA"/>
</dbReference>
<evidence type="ECO:0000256" key="5">
    <source>
        <dbReference type="ARBA" id="ARBA00022723"/>
    </source>
</evidence>
<dbReference type="GO" id="GO:0043137">
    <property type="term" value="P:DNA replication, removal of RNA primer"/>
    <property type="evidence" value="ECO:0007669"/>
    <property type="project" value="TreeGrafter"/>
</dbReference>
<organism evidence="9 10">
    <name type="scientific">Moniliophthora roreri</name>
    <name type="common">Frosty pod rot fungus</name>
    <name type="synonym">Monilia roreri</name>
    <dbReference type="NCBI Taxonomy" id="221103"/>
    <lineage>
        <taxon>Eukaryota</taxon>
        <taxon>Fungi</taxon>
        <taxon>Dikarya</taxon>
        <taxon>Basidiomycota</taxon>
        <taxon>Agaricomycotina</taxon>
        <taxon>Agaricomycetes</taxon>
        <taxon>Agaricomycetidae</taxon>
        <taxon>Agaricales</taxon>
        <taxon>Marasmiineae</taxon>
        <taxon>Marasmiaceae</taxon>
        <taxon>Moniliophthora</taxon>
    </lineage>
</organism>
<evidence type="ECO:0000259" key="8">
    <source>
        <dbReference type="PROSITE" id="PS50879"/>
    </source>
</evidence>
<reference evidence="9 10" key="1">
    <citation type="submission" date="2015-12" db="EMBL/GenBank/DDBJ databases">
        <title>Draft genome sequence of Moniliophthora roreri, the causal agent of frosty pod rot of cacao.</title>
        <authorList>
            <person name="Aime M.C."/>
            <person name="Diaz-Valderrama J.R."/>
            <person name="Kijpornyongpan T."/>
            <person name="Phillips-Mora W."/>
        </authorList>
    </citation>
    <scope>NUCLEOTIDE SEQUENCE [LARGE SCALE GENOMIC DNA]</scope>
    <source>
        <strain evidence="9 10">MCA 2952</strain>
    </source>
</reference>
<accession>A0A0W0G552</accession>
<gene>
    <name evidence="9" type="ORF">WG66_3730</name>
</gene>
<dbReference type="InterPro" id="IPR012337">
    <property type="entry name" value="RNaseH-like_sf"/>
</dbReference>
<dbReference type="GO" id="GO:0004523">
    <property type="term" value="F:RNA-DNA hybrid ribonuclease activity"/>
    <property type="evidence" value="ECO:0007669"/>
    <property type="project" value="UniProtKB-EC"/>
</dbReference>